<protein>
    <submittedName>
        <fullName evidence="1">Uncharacterized protein</fullName>
    </submittedName>
</protein>
<reference evidence="1" key="1">
    <citation type="submission" date="2024-09" db="EMBL/GenBank/DDBJ databases">
        <title>Black Yeasts Isolated from many extreme environments.</title>
        <authorList>
            <person name="Coleine C."/>
            <person name="Stajich J.E."/>
            <person name="Selbmann L."/>
        </authorList>
    </citation>
    <scope>NUCLEOTIDE SEQUENCE</scope>
    <source>
        <strain evidence="1">CCFEE 5737</strain>
    </source>
</reference>
<feature type="non-terminal residue" evidence="1">
    <location>
        <position position="313"/>
    </location>
</feature>
<keyword evidence="2" id="KW-1185">Reference proteome</keyword>
<evidence type="ECO:0000313" key="1">
    <source>
        <dbReference type="EMBL" id="KAK3061761.1"/>
    </source>
</evidence>
<proteinExistence type="predicted"/>
<organism evidence="1 2">
    <name type="scientific">Coniosporium uncinatum</name>
    <dbReference type="NCBI Taxonomy" id="93489"/>
    <lineage>
        <taxon>Eukaryota</taxon>
        <taxon>Fungi</taxon>
        <taxon>Dikarya</taxon>
        <taxon>Ascomycota</taxon>
        <taxon>Pezizomycotina</taxon>
        <taxon>Dothideomycetes</taxon>
        <taxon>Dothideomycetes incertae sedis</taxon>
        <taxon>Coniosporium</taxon>
    </lineage>
</organism>
<gene>
    <name evidence="1" type="ORF">LTS18_005499</name>
</gene>
<evidence type="ECO:0000313" key="2">
    <source>
        <dbReference type="Proteomes" id="UP001186974"/>
    </source>
</evidence>
<dbReference type="EMBL" id="JAWDJW010007640">
    <property type="protein sequence ID" value="KAK3061761.1"/>
    <property type="molecule type" value="Genomic_DNA"/>
</dbReference>
<comment type="caution">
    <text evidence="1">The sequence shown here is derived from an EMBL/GenBank/DDBJ whole genome shotgun (WGS) entry which is preliminary data.</text>
</comment>
<name>A0ACC3D4W3_9PEZI</name>
<dbReference type="Proteomes" id="UP001186974">
    <property type="component" value="Unassembled WGS sequence"/>
</dbReference>
<accession>A0ACC3D4W3</accession>
<sequence length="313" mass="33602">MATPATSSTPCANNTYAGGSVSPATEITQANMNTASASPSNNHTVASVAGLDGQSPMLAMTENDSSSASTTCAFDNHNCPLKRNASETGVYRAVVSHFFGRNTTDVRVLKQFDLNPVLCRKHYQRKSYTPVHQTLDQRLAWAKERCDNFIKKTMDNIEARFPGTTYKIALKESERKRQQISRAAPKSVGENGSRSDTTSANFEAPLAVLDNIATNYVGSGRNVSFCKAAVDHIYQLVEQETCNDLVVVQFCPTFDKDQIAAAEATVQQQVPAFATSHQSTSPAGPISPTTALTAAVQYGLPVFVPSNPLAAAT</sequence>